<feature type="transmembrane region" description="Helical" evidence="1">
    <location>
        <begin position="111"/>
        <end position="131"/>
    </location>
</feature>
<comment type="caution">
    <text evidence="2">The sequence shown here is derived from an EMBL/GenBank/DDBJ whole genome shotgun (WGS) entry which is preliminary data.</text>
</comment>
<sequence length="349" mass="37475">MPAVPEPGNRLQALYQGIMLRWQSQGYIRARSVEDAQAMLPTYLAEHPGVGEQGTLTVIGGKGRVEELRQGPLPSPGELLLLLAMVAVGALSVVLFLTALLTVFLPTGGSARAGIALLTALLCSFGVWLLLRRLPEGHMHVWLPVVVTSLIPFLALAAGHLDIHTYMWQFGITPGDISIPSYNLALSSAYSVIPILCAAVIVLGLFGFGHHFHLGGRGHFRYLSWLLAATAVALYILVTMQFLIEKSSTAGARDVIRYQTQGGPPAEHAGIRPTPVCVEHTLSSGKRFGPPLPTNRPVLHFNGVNKTDVLWDRENGVTKVPSFAVTLTPVPGLDRSCPVALPPEESVEG</sequence>
<protein>
    <submittedName>
        <fullName evidence="2">Uncharacterized protein</fullName>
    </submittedName>
</protein>
<evidence type="ECO:0000256" key="1">
    <source>
        <dbReference type="SAM" id="Phobius"/>
    </source>
</evidence>
<dbReference type="EMBL" id="JACCHL010000001">
    <property type="protein sequence ID" value="NYH55772.1"/>
    <property type="molecule type" value="Genomic_DNA"/>
</dbReference>
<proteinExistence type="predicted"/>
<feature type="transmembrane region" description="Helical" evidence="1">
    <location>
        <begin position="79"/>
        <end position="105"/>
    </location>
</feature>
<accession>A0A7Z0BNN3</accession>
<evidence type="ECO:0000313" key="3">
    <source>
        <dbReference type="Proteomes" id="UP000584931"/>
    </source>
</evidence>
<feature type="transmembrane region" description="Helical" evidence="1">
    <location>
        <begin position="143"/>
        <end position="161"/>
    </location>
</feature>
<dbReference type="Proteomes" id="UP000584931">
    <property type="component" value="Unassembled WGS sequence"/>
</dbReference>
<evidence type="ECO:0000313" key="2">
    <source>
        <dbReference type="EMBL" id="NYH55772.1"/>
    </source>
</evidence>
<dbReference type="RefSeq" id="WP_179811735.1">
    <property type="nucleotide sequence ID" value="NZ_JACCHL010000001.1"/>
</dbReference>
<feature type="transmembrane region" description="Helical" evidence="1">
    <location>
        <begin position="222"/>
        <end position="244"/>
    </location>
</feature>
<organism evidence="2 3">
    <name type="scientific">Nocardiopsis sinuspersici</name>
    <dbReference type="NCBI Taxonomy" id="501010"/>
    <lineage>
        <taxon>Bacteria</taxon>
        <taxon>Bacillati</taxon>
        <taxon>Actinomycetota</taxon>
        <taxon>Actinomycetes</taxon>
        <taxon>Streptosporangiales</taxon>
        <taxon>Nocardiopsidaceae</taxon>
        <taxon>Nocardiopsis</taxon>
    </lineage>
</organism>
<dbReference type="AlphaFoldDB" id="A0A7Z0BNN3"/>
<gene>
    <name evidence="2" type="ORF">HNR06_005361</name>
</gene>
<feature type="transmembrane region" description="Helical" evidence="1">
    <location>
        <begin position="189"/>
        <end position="210"/>
    </location>
</feature>
<keyword evidence="1" id="KW-1133">Transmembrane helix</keyword>
<keyword evidence="1" id="KW-0812">Transmembrane</keyword>
<name>A0A7Z0BNN3_9ACTN</name>
<reference evidence="2 3" key="1">
    <citation type="submission" date="2020-07" db="EMBL/GenBank/DDBJ databases">
        <title>Sequencing the genomes of 1000 actinobacteria strains.</title>
        <authorList>
            <person name="Klenk H.-P."/>
        </authorList>
    </citation>
    <scope>NUCLEOTIDE SEQUENCE [LARGE SCALE GENOMIC DNA]</scope>
    <source>
        <strain evidence="2 3">DSM 45278</strain>
    </source>
</reference>
<keyword evidence="1" id="KW-0472">Membrane</keyword>